<dbReference type="EMBL" id="CP111017">
    <property type="protein sequence ID" value="WAR08915.1"/>
    <property type="molecule type" value="Genomic_DNA"/>
</dbReference>
<accession>A0ABY7EFX5</accession>
<evidence type="ECO:0000313" key="2">
    <source>
        <dbReference type="Proteomes" id="UP001164746"/>
    </source>
</evidence>
<name>A0ABY7EFX5_MYAAR</name>
<sequence>MENMLVLSLGFTDTSYRRLTLPFHYPDFPMEVVLRGGDEAGAPVKCDKKQFTFLSKETTTEGPALIKKKVKSKPMQEKFLLGLL</sequence>
<reference evidence="1" key="1">
    <citation type="submission" date="2022-11" db="EMBL/GenBank/DDBJ databases">
        <title>Centuries of genome instability and evolution in soft-shell clam transmissible cancer (bioRxiv).</title>
        <authorList>
            <person name="Hart S.F.M."/>
            <person name="Yonemitsu M.A."/>
            <person name="Giersch R.M."/>
            <person name="Beal B.F."/>
            <person name="Arriagada G."/>
            <person name="Davis B.W."/>
            <person name="Ostrander E.A."/>
            <person name="Goff S.P."/>
            <person name="Metzger M.J."/>
        </authorList>
    </citation>
    <scope>NUCLEOTIDE SEQUENCE</scope>
    <source>
        <strain evidence="1">MELC-2E11</strain>
        <tissue evidence="1">Siphon/mantle</tissue>
    </source>
</reference>
<keyword evidence="2" id="KW-1185">Reference proteome</keyword>
<organism evidence="1 2">
    <name type="scientific">Mya arenaria</name>
    <name type="common">Soft-shell clam</name>
    <dbReference type="NCBI Taxonomy" id="6604"/>
    <lineage>
        <taxon>Eukaryota</taxon>
        <taxon>Metazoa</taxon>
        <taxon>Spiralia</taxon>
        <taxon>Lophotrochozoa</taxon>
        <taxon>Mollusca</taxon>
        <taxon>Bivalvia</taxon>
        <taxon>Autobranchia</taxon>
        <taxon>Heteroconchia</taxon>
        <taxon>Euheterodonta</taxon>
        <taxon>Imparidentia</taxon>
        <taxon>Neoheterodontei</taxon>
        <taxon>Myida</taxon>
        <taxon>Myoidea</taxon>
        <taxon>Myidae</taxon>
        <taxon>Mya</taxon>
    </lineage>
</organism>
<dbReference type="Proteomes" id="UP001164746">
    <property type="component" value="Chromosome 6"/>
</dbReference>
<protein>
    <submittedName>
        <fullName evidence="1">Uncharacterized protein</fullName>
    </submittedName>
</protein>
<gene>
    <name evidence="1" type="ORF">MAR_018873</name>
</gene>
<evidence type="ECO:0000313" key="1">
    <source>
        <dbReference type="EMBL" id="WAR08915.1"/>
    </source>
</evidence>
<proteinExistence type="predicted"/>